<evidence type="ECO:0000313" key="3">
    <source>
        <dbReference type="Proteomes" id="UP001180020"/>
    </source>
</evidence>
<evidence type="ECO:0000313" key="2">
    <source>
        <dbReference type="EMBL" id="KAK1286648.1"/>
    </source>
</evidence>
<dbReference type="EMBL" id="JAUJYO010000020">
    <property type="protein sequence ID" value="KAK1286648.1"/>
    <property type="molecule type" value="Genomic_DNA"/>
</dbReference>
<feature type="region of interest" description="Disordered" evidence="1">
    <location>
        <begin position="1"/>
        <end position="22"/>
    </location>
</feature>
<name>A0AAV9CC57_ACOCL</name>
<evidence type="ECO:0000256" key="1">
    <source>
        <dbReference type="SAM" id="MobiDB-lite"/>
    </source>
</evidence>
<keyword evidence="3" id="KW-1185">Reference proteome</keyword>
<reference evidence="2" key="1">
    <citation type="journal article" date="2023" name="Nat. Commun.">
        <title>Diploid and tetraploid genomes of Acorus and the evolution of monocots.</title>
        <authorList>
            <person name="Ma L."/>
            <person name="Liu K.W."/>
            <person name="Li Z."/>
            <person name="Hsiao Y.Y."/>
            <person name="Qi Y."/>
            <person name="Fu T."/>
            <person name="Tang G.D."/>
            <person name="Zhang D."/>
            <person name="Sun W.H."/>
            <person name="Liu D.K."/>
            <person name="Li Y."/>
            <person name="Chen G.Z."/>
            <person name="Liu X.D."/>
            <person name="Liao X.Y."/>
            <person name="Jiang Y.T."/>
            <person name="Yu X."/>
            <person name="Hao Y."/>
            <person name="Huang J."/>
            <person name="Zhao X.W."/>
            <person name="Ke S."/>
            <person name="Chen Y.Y."/>
            <person name="Wu W.L."/>
            <person name="Hsu J.L."/>
            <person name="Lin Y.F."/>
            <person name="Huang M.D."/>
            <person name="Li C.Y."/>
            <person name="Huang L."/>
            <person name="Wang Z.W."/>
            <person name="Zhao X."/>
            <person name="Zhong W.Y."/>
            <person name="Peng D.H."/>
            <person name="Ahmad S."/>
            <person name="Lan S."/>
            <person name="Zhang J.S."/>
            <person name="Tsai W.C."/>
            <person name="Van de Peer Y."/>
            <person name="Liu Z.J."/>
        </authorList>
    </citation>
    <scope>NUCLEOTIDE SEQUENCE</scope>
    <source>
        <strain evidence="2">CP</strain>
    </source>
</reference>
<dbReference type="Proteomes" id="UP001180020">
    <property type="component" value="Unassembled WGS sequence"/>
</dbReference>
<sequence length="60" mass="6365">MVETNPLKNNATGCTGTGRVEKDSQDELGMSFGVLGNYGFACHSPGFHERESGADLANDM</sequence>
<reference evidence="2" key="2">
    <citation type="submission" date="2023-06" db="EMBL/GenBank/DDBJ databases">
        <authorList>
            <person name="Ma L."/>
            <person name="Liu K.-W."/>
            <person name="Li Z."/>
            <person name="Hsiao Y.-Y."/>
            <person name="Qi Y."/>
            <person name="Fu T."/>
            <person name="Tang G."/>
            <person name="Zhang D."/>
            <person name="Sun W.-H."/>
            <person name="Liu D.-K."/>
            <person name="Li Y."/>
            <person name="Chen G.-Z."/>
            <person name="Liu X.-D."/>
            <person name="Liao X.-Y."/>
            <person name="Jiang Y.-T."/>
            <person name="Yu X."/>
            <person name="Hao Y."/>
            <person name="Huang J."/>
            <person name="Zhao X.-W."/>
            <person name="Ke S."/>
            <person name="Chen Y.-Y."/>
            <person name="Wu W.-L."/>
            <person name="Hsu J.-L."/>
            <person name="Lin Y.-F."/>
            <person name="Huang M.-D."/>
            <person name="Li C.-Y."/>
            <person name="Huang L."/>
            <person name="Wang Z.-W."/>
            <person name="Zhao X."/>
            <person name="Zhong W.-Y."/>
            <person name="Peng D.-H."/>
            <person name="Ahmad S."/>
            <person name="Lan S."/>
            <person name="Zhang J.-S."/>
            <person name="Tsai W.-C."/>
            <person name="Van De Peer Y."/>
            <person name="Liu Z.-J."/>
        </authorList>
    </citation>
    <scope>NUCLEOTIDE SEQUENCE</scope>
    <source>
        <strain evidence="2">CP</strain>
        <tissue evidence="2">Leaves</tissue>
    </source>
</reference>
<dbReference type="AlphaFoldDB" id="A0AAV9CC57"/>
<comment type="caution">
    <text evidence="2">The sequence shown here is derived from an EMBL/GenBank/DDBJ whole genome shotgun (WGS) entry which is preliminary data.</text>
</comment>
<gene>
    <name evidence="2" type="ORF">QJS10_CPB20g00862</name>
</gene>
<feature type="compositionally biased region" description="Polar residues" evidence="1">
    <location>
        <begin position="1"/>
        <end position="14"/>
    </location>
</feature>
<organism evidence="2 3">
    <name type="scientific">Acorus calamus</name>
    <name type="common">Sweet flag</name>
    <dbReference type="NCBI Taxonomy" id="4465"/>
    <lineage>
        <taxon>Eukaryota</taxon>
        <taxon>Viridiplantae</taxon>
        <taxon>Streptophyta</taxon>
        <taxon>Embryophyta</taxon>
        <taxon>Tracheophyta</taxon>
        <taxon>Spermatophyta</taxon>
        <taxon>Magnoliopsida</taxon>
        <taxon>Liliopsida</taxon>
        <taxon>Acoraceae</taxon>
        <taxon>Acorus</taxon>
    </lineage>
</organism>
<protein>
    <submittedName>
        <fullName evidence="2">Uncharacterized protein</fullName>
    </submittedName>
</protein>
<proteinExistence type="predicted"/>
<accession>A0AAV9CC57</accession>